<dbReference type="Proteomes" id="UP000774570">
    <property type="component" value="Unassembled WGS sequence"/>
</dbReference>
<dbReference type="InterPro" id="IPR036170">
    <property type="entry name" value="YezG-like_sf"/>
</dbReference>
<comment type="caution">
    <text evidence="1">The sequence shown here is derived from an EMBL/GenBank/DDBJ whole genome shotgun (WGS) entry which is preliminary data.</text>
</comment>
<dbReference type="SUPFAM" id="SSF160424">
    <property type="entry name" value="BH3703-like"/>
    <property type="match status" value="2"/>
</dbReference>
<proteinExistence type="predicted"/>
<evidence type="ECO:0000313" key="1">
    <source>
        <dbReference type="EMBL" id="MBW8485285.1"/>
    </source>
</evidence>
<organism evidence="1 2">
    <name type="scientific">Actinomadura parmotrematis</name>
    <dbReference type="NCBI Taxonomy" id="2864039"/>
    <lineage>
        <taxon>Bacteria</taxon>
        <taxon>Bacillati</taxon>
        <taxon>Actinomycetota</taxon>
        <taxon>Actinomycetes</taxon>
        <taxon>Streptosporangiales</taxon>
        <taxon>Thermomonosporaceae</taxon>
        <taxon>Actinomadura</taxon>
    </lineage>
</organism>
<dbReference type="RefSeq" id="WP_220168510.1">
    <property type="nucleotide sequence ID" value="NZ_JAIBOA010000015.1"/>
</dbReference>
<sequence length="309" mass="34982">MRRTDETRALSDEICWDVLDACPSDWRRVDLRCQAVGDRVDVLLTVLMPDGSAQAVQVPDDLVHKWITLRHGMRDDDGTWFEARFVMNAPGPMVNRDFNDRYEPSWDAMPSAGLWRAELAKFPRAPRAVPAWMQARADGLQPRPDPPILGLMHAAVAQFVAEEVTPYVVFSAPSDWERIIGSYRALGDHVEFPTPLVWGVDGRMYPWEPPARVRQAIDRLHHSMYYEIDGDPERGRGTWFSAEWTAEFTYPAEIGFRYNWSAEPLWDKPPTAEDARTDLERFPRAAANVPDWLRALAGEGGAGDGPPPA</sequence>
<protein>
    <submittedName>
        <fullName evidence="1">Uncharacterized protein</fullName>
    </submittedName>
</protein>
<evidence type="ECO:0000313" key="2">
    <source>
        <dbReference type="Proteomes" id="UP000774570"/>
    </source>
</evidence>
<gene>
    <name evidence="1" type="ORF">K1Y72_23095</name>
</gene>
<accession>A0ABS7FXW9</accession>
<dbReference type="EMBL" id="JAIBOA010000015">
    <property type="protein sequence ID" value="MBW8485285.1"/>
    <property type="molecule type" value="Genomic_DNA"/>
</dbReference>
<keyword evidence="2" id="KW-1185">Reference proteome</keyword>
<name>A0ABS7FXW9_9ACTN</name>
<reference evidence="1 2" key="1">
    <citation type="submission" date="2021-07" db="EMBL/GenBank/DDBJ databases">
        <title>Actinomadura sp. PM05-2 isolated from lichen.</title>
        <authorList>
            <person name="Somphong A."/>
            <person name="Phongsopitanun W."/>
            <person name="Tanasupawat S."/>
            <person name="Peongsungnone V."/>
        </authorList>
    </citation>
    <scope>NUCLEOTIDE SEQUENCE [LARGE SCALE GENOMIC DNA]</scope>
    <source>
        <strain evidence="1 2">PM05-2</strain>
    </source>
</reference>